<evidence type="ECO:0000313" key="1">
    <source>
        <dbReference type="RefSeq" id="XP_042593561.1"/>
    </source>
</evidence>
<protein>
    <submittedName>
        <fullName evidence="1">WD repeat-containing protein 11-like</fullName>
    </submittedName>
</protein>
<dbReference type="GO" id="GO:0005737">
    <property type="term" value="C:cytoplasm"/>
    <property type="evidence" value="ECO:0007669"/>
    <property type="project" value="TreeGrafter"/>
</dbReference>
<dbReference type="AlphaFoldDB" id="A0A9Q9X2W3"/>
<dbReference type="PANTHER" id="PTHR14593:SF5">
    <property type="entry name" value="WD REPEAT-CONTAINING PROTEIN 11"/>
    <property type="match status" value="1"/>
</dbReference>
<proteinExistence type="predicted"/>
<name>A0A9Q9X2W3_CYPCA</name>
<organism evidence="1">
    <name type="scientific">Cyprinus carpio</name>
    <name type="common">Common carp</name>
    <dbReference type="NCBI Taxonomy" id="7962"/>
    <lineage>
        <taxon>Eukaryota</taxon>
        <taxon>Metazoa</taxon>
        <taxon>Chordata</taxon>
        <taxon>Craniata</taxon>
        <taxon>Vertebrata</taxon>
        <taxon>Euteleostomi</taxon>
        <taxon>Actinopterygii</taxon>
        <taxon>Neopterygii</taxon>
        <taxon>Teleostei</taxon>
        <taxon>Ostariophysi</taxon>
        <taxon>Cypriniformes</taxon>
        <taxon>Cyprinidae</taxon>
        <taxon>Cyprininae</taxon>
        <taxon>Cyprinus</taxon>
    </lineage>
</organism>
<gene>
    <name evidence="1" type="primary">LOC109093671</name>
</gene>
<dbReference type="InterPro" id="IPR039694">
    <property type="entry name" value="WDR11"/>
</dbReference>
<reference evidence="1" key="1">
    <citation type="submission" date="2025-08" db="UniProtKB">
        <authorList>
            <consortium name="RefSeq"/>
        </authorList>
    </citation>
    <scope>IDENTIFICATION</scope>
    <source>
        <tissue evidence="1">Muscle</tissue>
    </source>
</reference>
<dbReference type="OrthoDB" id="1291858at2759"/>
<dbReference type="Proteomes" id="UP001155660">
    <property type="component" value="Chromosome B13"/>
</dbReference>
<dbReference type="GeneID" id="109093671"/>
<dbReference type="PANTHER" id="PTHR14593">
    <property type="entry name" value="WD REPEAT-CONTAINING PROTEIN 11"/>
    <property type="match status" value="1"/>
</dbReference>
<dbReference type="KEGG" id="ccar:109093671"/>
<sequence length="148" mass="16971">MNNGCVRVLEMAMKSLPVIEWMSRDLTDPVWCPYLLLPRAALTLKAFLLLQPWSDTFTMDITHVDYKEKDEIKGLIQEQLNSLSNDIKSVLQGPNLNLLQRSASLCLGSHRFQLERVRLQEVKRSSYEHTKKSVLTSCCCWDSDDPNG</sequence>
<dbReference type="RefSeq" id="XP_042593561.1">
    <property type="nucleotide sequence ID" value="XM_042737627.1"/>
</dbReference>
<accession>A0A9Q9X2W3</accession>